<feature type="transmembrane region" description="Helical" evidence="8">
    <location>
        <begin position="21"/>
        <end position="42"/>
    </location>
</feature>
<evidence type="ECO:0000256" key="8">
    <source>
        <dbReference type="SAM" id="Phobius"/>
    </source>
</evidence>
<evidence type="ECO:0000313" key="10">
    <source>
        <dbReference type="Proteomes" id="UP000777265"/>
    </source>
</evidence>
<dbReference type="InterPro" id="IPR051449">
    <property type="entry name" value="ABC-2_transporter_component"/>
</dbReference>
<evidence type="ECO:0000256" key="5">
    <source>
        <dbReference type="ARBA" id="ARBA00022692"/>
    </source>
</evidence>
<reference evidence="9" key="2">
    <citation type="submission" date="2020-01" db="EMBL/GenBank/DDBJ databases">
        <authorList>
            <person name="Campanaro S."/>
        </authorList>
    </citation>
    <scope>NUCLEOTIDE SEQUENCE</scope>
    <source>
        <strain evidence="9">AS06rmzACSIP_7</strain>
    </source>
</reference>
<dbReference type="Proteomes" id="UP000777265">
    <property type="component" value="Unassembled WGS sequence"/>
</dbReference>
<evidence type="ECO:0000256" key="2">
    <source>
        <dbReference type="ARBA" id="ARBA00007783"/>
    </source>
</evidence>
<dbReference type="Gene3D" id="3.40.1710.10">
    <property type="entry name" value="abc type-2 transporter like domain"/>
    <property type="match status" value="1"/>
</dbReference>
<protein>
    <submittedName>
        <fullName evidence="9">ABC transporter permease</fullName>
    </submittedName>
</protein>
<proteinExistence type="inferred from homology"/>
<dbReference type="PANTHER" id="PTHR30294:SF29">
    <property type="entry name" value="MULTIDRUG ABC TRANSPORTER PERMEASE YBHS-RELATED"/>
    <property type="match status" value="1"/>
</dbReference>
<accession>A0A351U0V8</accession>
<comment type="subcellular location">
    <subcellularLocation>
        <location evidence="1">Cell membrane</location>
        <topology evidence="1">Multi-pass membrane protein</topology>
    </subcellularLocation>
</comment>
<feature type="transmembrane region" description="Helical" evidence="8">
    <location>
        <begin position="341"/>
        <end position="360"/>
    </location>
</feature>
<comment type="similarity">
    <text evidence="2">Belongs to the ABC-2 integral membrane protein family.</text>
</comment>
<keyword evidence="3" id="KW-0813">Transport</keyword>
<keyword evidence="7 8" id="KW-0472">Membrane</keyword>
<dbReference type="STRING" id="909663.GCA_000512235_03424"/>
<dbReference type="AlphaFoldDB" id="A0A351U0V8"/>
<feature type="transmembrane region" description="Helical" evidence="8">
    <location>
        <begin position="223"/>
        <end position="247"/>
    </location>
</feature>
<keyword evidence="6 8" id="KW-1133">Transmembrane helix</keyword>
<dbReference type="EMBL" id="JAAYEE010000102">
    <property type="protein sequence ID" value="NLW35072.1"/>
    <property type="molecule type" value="Genomic_DNA"/>
</dbReference>
<dbReference type="InterPro" id="IPR013525">
    <property type="entry name" value="ABC2_TM"/>
</dbReference>
<dbReference type="GO" id="GO:0140359">
    <property type="term" value="F:ABC-type transporter activity"/>
    <property type="evidence" value="ECO:0007669"/>
    <property type="project" value="InterPro"/>
</dbReference>
<dbReference type="Pfam" id="PF12698">
    <property type="entry name" value="ABC2_membrane_3"/>
    <property type="match status" value="1"/>
</dbReference>
<evidence type="ECO:0000256" key="1">
    <source>
        <dbReference type="ARBA" id="ARBA00004651"/>
    </source>
</evidence>
<organism evidence="9 10">
    <name type="scientific">Syntrophorhabdus aromaticivorans</name>
    <dbReference type="NCBI Taxonomy" id="328301"/>
    <lineage>
        <taxon>Bacteria</taxon>
        <taxon>Pseudomonadati</taxon>
        <taxon>Thermodesulfobacteriota</taxon>
        <taxon>Syntrophorhabdia</taxon>
        <taxon>Syntrophorhabdales</taxon>
        <taxon>Syntrophorhabdaceae</taxon>
        <taxon>Syntrophorhabdus</taxon>
    </lineage>
</organism>
<keyword evidence="4" id="KW-1003">Cell membrane</keyword>
<dbReference type="InterPro" id="IPR047817">
    <property type="entry name" value="ABC2_TM_bact-type"/>
</dbReference>
<reference evidence="9" key="1">
    <citation type="journal article" date="2020" name="Biotechnol. Biofuels">
        <title>New insights from the biogas microbiome by comprehensive genome-resolved metagenomics of nearly 1600 species originating from multiple anaerobic digesters.</title>
        <authorList>
            <person name="Campanaro S."/>
            <person name="Treu L."/>
            <person name="Rodriguez-R L.M."/>
            <person name="Kovalovszki A."/>
            <person name="Ziels R.M."/>
            <person name="Maus I."/>
            <person name="Zhu X."/>
            <person name="Kougias P.G."/>
            <person name="Basile A."/>
            <person name="Luo G."/>
            <person name="Schluter A."/>
            <person name="Konstantinidis K.T."/>
            <person name="Angelidaki I."/>
        </authorList>
    </citation>
    <scope>NUCLEOTIDE SEQUENCE</scope>
    <source>
        <strain evidence="9">AS06rmzACSIP_7</strain>
    </source>
</reference>
<feature type="transmembrane region" description="Helical" evidence="8">
    <location>
        <begin position="288"/>
        <end position="309"/>
    </location>
</feature>
<feature type="transmembrane region" description="Helical" evidence="8">
    <location>
        <begin position="174"/>
        <end position="197"/>
    </location>
</feature>
<name>A0A351U0V8_9BACT</name>
<evidence type="ECO:0000256" key="4">
    <source>
        <dbReference type="ARBA" id="ARBA00022475"/>
    </source>
</evidence>
<dbReference type="PANTHER" id="PTHR30294">
    <property type="entry name" value="MEMBRANE COMPONENT OF ABC TRANSPORTER YHHJ-RELATED"/>
    <property type="match status" value="1"/>
</dbReference>
<evidence type="ECO:0000313" key="9">
    <source>
        <dbReference type="EMBL" id="NLW35072.1"/>
    </source>
</evidence>
<evidence type="ECO:0000256" key="3">
    <source>
        <dbReference type="ARBA" id="ARBA00022448"/>
    </source>
</evidence>
<dbReference type="PROSITE" id="PS51012">
    <property type="entry name" value="ABC_TM2"/>
    <property type="match status" value="1"/>
</dbReference>
<keyword evidence="5 8" id="KW-0812">Transmembrane</keyword>
<evidence type="ECO:0000256" key="7">
    <source>
        <dbReference type="ARBA" id="ARBA00023136"/>
    </source>
</evidence>
<gene>
    <name evidence="9" type="ORF">GXY80_06255</name>
</gene>
<sequence>MRILRIKAIAKKELIQIRRDPFSLAMAFLMPVILLFIFGYAITFDVDHIPTVVYDMDKSGLSRELIAQFQESGYFQVVAHVESYHAIDPYLDSGKARVAIVIPRDFSKDILRGRSVRAEVLLDGGDSNTATIAQGYVTAISERFAQRIRGGLVTPLIDARSRVWFNAELKSRNFIIPGLIAVVMAVIISLLISLTIAREWDRGTMEQLISTPVKTPELILGKLIPYFLVGFIDTILALLMSTLLFNVPLRGSVTLLLFLSGLFLFGGLSFGILVSIVGRTQLVASQMAMLTSFLPAFLLSGFIFSISNMPRPLQVITYFIPARYFVAILKGIFLKGSPFKFLLVETVLLALFAVLVFAAANRKFRKKVE</sequence>
<evidence type="ECO:0000256" key="6">
    <source>
        <dbReference type="ARBA" id="ARBA00022989"/>
    </source>
</evidence>
<feature type="transmembrane region" description="Helical" evidence="8">
    <location>
        <begin position="253"/>
        <end position="276"/>
    </location>
</feature>
<dbReference type="GO" id="GO:0005886">
    <property type="term" value="C:plasma membrane"/>
    <property type="evidence" value="ECO:0007669"/>
    <property type="project" value="UniProtKB-SubCell"/>
</dbReference>
<comment type="caution">
    <text evidence="9">The sequence shown here is derived from an EMBL/GenBank/DDBJ whole genome shotgun (WGS) entry which is preliminary data.</text>
</comment>